<keyword evidence="7" id="KW-1185">Reference proteome</keyword>
<dbReference type="InterPro" id="IPR011712">
    <property type="entry name" value="Sig_transdc_His_kin_sub3_dim/P"/>
</dbReference>
<dbReference type="GO" id="GO:0016020">
    <property type="term" value="C:membrane"/>
    <property type="evidence" value="ECO:0007669"/>
    <property type="project" value="InterPro"/>
</dbReference>
<keyword evidence="2 6" id="KW-0418">Kinase</keyword>
<dbReference type="GO" id="GO:0046983">
    <property type="term" value="F:protein dimerization activity"/>
    <property type="evidence" value="ECO:0007669"/>
    <property type="project" value="InterPro"/>
</dbReference>
<evidence type="ECO:0000313" key="6">
    <source>
        <dbReference type="EMBL" id="NGN65343.1"/>
    </source>
</evidence>
<dbReference type="Gene3D" id="1.20.5.1930">
    <property type="match status" value="1"/>
</dbReference>
<dbReference type="Proteomes" id="UP000481583">
    <property type="component" value="Unassembled WGS sequence"/>
</dbReference>
<dbReference type="RefSeq" id="WP_165237682.1">
    <property type="nucleotide sequence ID" value="NZ_JAAKZV010000059.1"/>
</dbReference>
<dbReference type="PANTHER" id="PTHR24421">
    <property type="entry name" value="NITRATE/NITRITE SENSOR PROTEIN NARX-RELATED"/>
    <property type="match status" value="1"/>
</dbReference>
<proteinExistence type="predicted"/>
<sequence length="406" mass="42467">MSVASWVERLGGPDGPARYRRYTLSSVGFFAVFEAGLWVYWIAGRTGDGVGAVGLTLVAVLGAAHVGVQLLLIRAALRHYLGAGPRPDGLVALFTAVTLAIAALGCVLLADGRIDDKDLGPYLLWLLMFSAGPPALALPLRAGAVLIAAVMVVSIGAGAATGMSGEPLALVIGVSVILVPFMAAAMRLSGWAVHLVEELVAARETQSRLAVAEERLRFSRDLHDVLGRNLAVVALKSELAVKLARRGQEAAVDQMVEVQRIAQESQREIRSLVRGYRAADLHAELAGARSVLEAAGIDCRIEEGPAGRLPAETQSALGWVVREGTTNVLRHASGASRCEVSVRATGSGAVALVMANDGAVAADAGTGTGLPGLRERLADLGGTLATERRPDGTFRLTAQIPWEDET</sequence>
<dbReference type="GO" id="GO:0000155">
    <property type="term" value="F:phosphorelay sensor kinase activity"/>
    <property type="evidence" value="ECO:0007669"/>
    <property type="project" value="InterPro"/>
</dbReference>
<comment type="caution">
    <text evidence="6">The sequence shown here is derived from an EMBL/GenBank/DDBJ whole genome shotgun (WGS) entry which is preliminary data.</text>
</comment>
<dbReference type="AlphaFoldDB" id="A0A6G4TZT6"/>
<keyword evidence="1" id="KW-0808">Transferase</keyword>
<feature type="transmembrane region" description="Helical" evidence="4">
    <location>
        <begin position="122"/>
        <end position="138"/>
    </location>
</feature>
<evidence type="ECO:0000256" key="1">
    <source>
        <dbReference type="ARBA" id="ARBA00022679"/>
    </source>
</evidence>
<evidence type="ECO:0000256" key="4">
    <source>
        <dbReference type="SAM" id="Phobius"/>
    </source>
</evidence>
<dbReference type="CDD" id="cd16917">
    <property type="entry name" value="HATPase_UhpB-NarQ-NarX-like"/>
    <property type="match status" value="1"/>
</dbReference>
<dbReference type="InterPro" id="IPR050482">
    <property type="entry name" value="Sensor_HK_TwoCompSys"/>
</dbReference>
<feature type="domain" description="Signal transduction histidine kinase subgroup 3 dimerisation and phosphoacceptor" evidence="5">
    <location>
        <begin position="214"/>
        <end position="280"/>
    </location>
</feature>
<accession>A0A6G4TZT6</accession>
<evidence type="ECO:0000256" key="3">
    <source>
        <dbReference type="ARBA" id="ARBA00023012"/>
    </source>
</evidence>
<keyword evidence="4" id="KW-0812">Transmembrane</keyword>
<keyword evidence="3" id="KW-0902">Two-component regulatory system</keyword>
<feature type="transmembrane region" description="Helical" evidence="4">
    <location>
        <begin position="168"/>
        <end position="186"/>
    </location>
</feature>
<evidence type="ECO:0000256" key="2">
    <source>
        <dbReference type="ARBA" id="ARBA00022777"/>
    </source>
</evidence>
<reference evidence="6 7" key="1">
    <citation type="submission" date="2020-02" db="EMBL/GenBank/DDBJ databases">
        <title>Whole-genome analyses of novel actinobacteria.</title>
        <authorList>
            <person name="Sahin N."/>
        </authorList>
    </citation>
    <scope>NUCLEOTIDE SEQUENCE [LARGE SCALE GENOMIC DNA]</scope>
    <source>
        <strain evidence="6 7">A7024</strain>
    </source>
</reference>
<evidence type="ECO:0000313" key="7">
    <source>
        <dbReference type="Proteomes" id="UP000481583"/>
    </source>
</evidence>
<feature type="transmembrane region" description="Helical" evidence="4">
    <location>
        <begin position="145"/>
        <end position="162"/>
    </location>
</feature>
<protein>
    <submittedName>
        <fullName evidence="6">Sensor histidine kinase</fullName>
    </submittedName>
</protein>
<gene>
    <name evidence="6" type="ORF">G5C51_15735</name>
</gene>
<name>A0A6G4TZT6_9ACTN</name>
<dbReference type="InterPro" id="IPR036890">
    <property type="entry name" value="HATPase_C_sf"/>
</dbReference>
<dbReference type="SUPFAM" id="SSF55874">
    <property type="entry name" value="ATPase domain of HSP90 chaperone/DNA topoisomerase II/histidine kinase"/>
    <property type="match status" value="1"/>
</dbReference>
<evidence type="ECO:0000259" key="5">
    <source>
        <dbReference type="Pfam" id="PF07730"/>
    </source>
</evidence>
<feature type="transmembrane region" description="Helical" evidence="4">
    <location>
        <begin position="49"/>
        <end position="77"/>
    </location>
</feature>
<dbReference type="Pfam" id="PF07730">
    <property type="entry name" value="HisKA_3"/>
    <property type="match status" value="1"/>
</dbReference>
<keyword evidence="4" id="KW-1133">Transmembrane helix</keyword>
<organism evidence="6 7">
    <name type="scientific">Streptomyces coryli</name>
    <dbReference type="NCBI Taxonomy" id="1128680"/>
    <lineage>
        <taxon>Bacteria</taxon>
        <taxon>Bacillati</taxon>
        <taxon>Actinomycetota</taxon>
        <taxon>Actinomycetes</taxon>
        <taxon>Kitasatosporales</taxon>
        <taxon>Streptomycetaceae</taxon>
        <taxon>Streptomyces</taxon>
    </lineage>
</organism>
<feature type="transmembrane region" description="Helical" evidence="4">
    <location>
        <begin position="21"/>
        <end position="43"/>
    </location>
</feature>
<dbReference type="Gene3D" id="3.30.565.10">
    <property type="entry name" value="Histidine kinase-like ATPase, C-terminal domain"/>
    <property type="match status" value="1"/>
</dbReference>
<keyword evidence="4" id="KW-0472">Membrane</keyword>
<feature type="transmembrane region" description="Helical" evidence="4">
    <location>
        <begin position="89"/>
        <end position="110"/>
    </location>
</feature>
<dbReference type="PANTHER" id="PTHR24421:SF63">
    <property type="entry name" value="SENSOR HISTIDINE KINASE DESK"/>
    <property type="match status" value="1"/>
</dbReference>
<dbReference type="EMBL" id="JAAKZV010000059">
    <property type="protein sequence ID" value="NGN65343.1"/>
    <property type="molecule type" value="Genomic_DNA"/>
</dbReference>